<proteinExistence type="predicted"/>
<dbReference type="OrthoDB" id="7644716at2"/>
<evidence type="ECO:0000313" key="2">
    <source>
        <dbReference type="Proteomes" id="UP000199582"/>
    </source>
</evidence>
<keyword evidence="2" id="KW-1185">Reference proteome</keyword>
<organism evidence="1 2">
    <name type="scientific">Roseovarius azorensis</name>
    <dbReference type="NCBI Taxonomy" id="1287727"/>
    <lineage>
        <taxon>Bacteria</taxon>
        <taxon>Pseudomonadati</taxon>
        <taxon>Pseudomonadota</taxon>
        <taxon>Alphaproteobacteria</taxon>
        <taxon>Rhodobacterales</taxon>
        <taxon>Roseobacteraceae</taxon>
        <taxon>Roseovarius</taxon>
    </lineage>
</organism>
<evidence type="ECO:0000313" key="1">
    <source>
        <dbReference type="EMBL" id="SEL72355.1"/>
    </source>
</evidence>
<evidence type="ECO:0008006" key="3">
    <source>
        <dbReference type="Google" id="ProtNLM"/>
    </source>
</evidence>
<gene>
    <name evidence="1" type="ORF">SAMN05443999_107143</name>
</gene>
<dbReference type="EMBL" id="FOAG01000007">
    <property type="protein sequence ID" value="SEL72355.1"/>
    <property type="molecule type" value="Genomic_DNA"/>
</dbReference>
<sequence length="142" mass="15570">MKTKLVTILIALGVTAITGIFLWGALRTPTPGASSGNLVKPTAVISETLSDGRLDVQVYATGDRDVRLEIQFVPDANAPELAGMRPEVYFAMVYLHRDGFDSPLETVEADRWRAKVKLPMAGRWVVSVGFGEEFAEVEFDAR</sequence>
<dbReference type="RefSeq" id="WP_093037167.1">
    <property type="nucleotide sequence ID" value="NZ_FOAG01000007.1"/>
</dbReference>
<accession>A0A1H7SIM6</accession>
<dbReference type="AlphaFoldDB" id="A0A1H7SIM6"/>
<dbReference type="STRING" id="1287727.SAMN05443999_107143"/>
<name>A0A1H7SIM6_9RHOB</name>
<protein>
    <recommendedName>
        <fullName evidence="3">YtkA-like</fullName>
    </recommendedName>
</protein>
<dbReference type="Proteomes" id="UP000199582">
    <property type="component" value="Unassembled WGS sequence"/>
</dbReference>
<reference evidence="1 2" key="1">
    <citation type="submission" date="2016-10" db="EMBL/GenBank/DDBJ databases">
        <authorList>
            <person name="de Groot N.N."/>
        </authorList>
    </citation>
    <scope>NUCLEOTIDE SEQUENCE [LARGE SCALE GENOMIC DNA]</scope>
    <source>
        <strain evidence="1 2">DSM 100674</strain>
    </source>
</reference>